<dbReference type="Proteomes" id="UP000568158">
    <property type="component" value="Unassembled WGS sequence"/>
</dbReference>
<accession>A0A7D9CZ24</accession>
<dbReference type="AlphaFoldDB" id="A0A7D9CZ24"/>
<evidence type="ECO:0000313" key="4">
    <source>
        <dbReference type="Proteomes" id="UP000478008"/>
    </source>
</evidence>
<organism evidence="3 4">
    <name type="scientific">Dekkera bruxellensis</name>
    <name type="common">Brettanomyces custersii</name>
    <dbReference type="NCBI Taxonomy" id="5007"/>
    <lineage>
        <taxon>Eukaryota</taxon>
        <taxon>Fungi</taxon>
        <taxon>Dikarya</taxon>
        <taxon>Ascomycota</taxon>
        <taxon>Saccharomycotina</taxon>
        <taxon>Pichiomycetes</taxon>
        <taxon>Pichiales</taxon>
        <taxon>Pichiaceae</taxon>
        <taxon>Brettanomyces</taxon>
    </lineage>
</organism>
<sequence>MNVQQQNGNFTNGNINPAIGFSNMIRTYNNQPPNIDDERDKKRIDVLLQINTILLQKCIILQAYVMNKSNTGAMDYNQKKVMYQSYLKRIHMNLMCLASINDIHTLNNTNQKKNYTLPQIVFPPQELPELNEYYKSLDELYPDAVFLYQKRMEIMVQQQRVRRQQQQQQQQSPVSQQNFGNSPGSSIGMPDGRQTQTQMQLDAFRQQQQQLQNQLQQPQQGLHNQTNLMQQRPQQLSQIQKQQQLYRQFLQQRGKNGSPKNMNSNQAQKSKVHIGRGTGQSFQFFNESFDGNKAQNVTANSQQNQPGTISTADMISNSGSPTNPGMNMDNTMNAIENVLSPEQILAKVNSSGAQSNDANGGMGGLNNNNMFNGWQM</sequence>
<reference evidence="3 4" key="1">
    <citation type="submission" date="2019-07" db="EMBL/GenBank/DDBJ databases">
        <authorList>
            <person name="Friedrich A."/>
            <person name="Schacherer J."/>
        </authorList>
    </citation>
    <scope>NUCLEOTIDE SEQUENCE [LARGE SCALE GENOMIC DNA]</scope>
</reference>
<reference evidence="2 5" key="2">
    <citation type="journal article" date="2020" name="Appl. Microbiol. Biotechnol.">
        <title>Targeted gene deletion in Brettanomyces bruxellensis with an expression-free CRISPR-Cas9 system.</title>
        <authorList>
            <person name="Varela C."/>
            <person name="Bartel C."/>
            <person name="Onetto C."/>
            <person name="Borneman A."/>
        </authorList>
    </citation>
    <scope>NUCLEOTIDE SEQUENCE [LARGE SCALE GENOMIC DNA]</scope>
    <source>
        <strain evidence="2 5">AWRI1613</strain>
    </source>
</reference>
<feature type="compositionally biased region" description="Polar residues" evidence="1">
    <location>
        <begin position="254"/>
        <end position="269"/>
    </location>
</feature>
<feature type="region of interest" description="Disordered" evidence="1">
    <location>
        <begin position="298"/>
        <end position="323"/>
    </location>
</feature>
<feature type="compositionally biased region" description="Low complexity" evidence="1">
    <location>
        <begin position="162"/>
        <end position="177"/>
    </location>
</feature>
<feature type="region of interest" description="Disordered" evidence="1">
    <location>
        <begin position="162"/>
        <end position="199"/>
    </location>
</feature>
<name>A0A7D9CZ24_DEKBR</name>
<gene>
    <name evidence="3" type="ORF">DEBR0S1_29866G</name>
    <name evidence="2" type="ORF">HII12_000447</name>
</gene>
<feature type="region of interest" description="Disordered" evidence="1">
    <location>
        <begin position="254"/>
        <end position="273"/>
    </location>
</feature>
<dbReference type="EMBL" id="JABCYN010000005">
    <property type="protein sequence ID" value="KAF6015884.1"/>
    <property type="molecule type" value="Genomic_DNA"/>
</dbReference>
<evidence type="ECO:0000256" key="1">
    <source>
        <dbReference type="SAM" id="MobiDB-lite"/>
    </source>
</evidence>
<proteinExistence type="predicted"/>
<keyword evidence="4" id="KW-1185">Reference proteome</keyword>
<protein>
    <submittedName>
        <fullName evidence="3">DEBR0S1_29866g1_1</fullName>
    </submittedName>
</protein>
<evidence type="ECO:0000313" key="2">
    <source>
        <dbReference type="EMBL" id="KAF6015884.1"/>
    </source>
</evidence>
<evidence type="ECO:0000313" key="5">
    <source>
        <dbReference type="Proteomes" id="UP000568158"/>
    </source>
</evidence>
<dbReference type="EMBL" id="CABFWN010000001">
    <property type="protein sequence ID" value="VUG16952.1"/>
    <property type="molecule type" value="Genomic_DNA"/>
</dbReference>
<evidence type="ECO:0000313" key="3">
    <source>
        <dbReference type="EMBL" id="VUG16952.1"/>
    </source>
</evidence>
<dbReference type="Proteomes" id="UP000478008">
    <property type="component" value="Unassembled WGS sequence"/>
</dbReference>